<dbReference type="Pfam" id="PF00084">
    <property type="entry name" value="Sushi"/>
    <property type="match status" value="2"/>
</dbReference>
<comment type="subcellular location">
    <subcellularLocation>
        <location evidence="1">Virion</location>
    </subcellularLocation>
</comment>
<keyword evidence="3 7" id="KW-0732">Signal</keyword>
<dbReference type="InterPro" id="IPR035976">
    <property type="entry name" value="Sushi/SCR/CCP_sf"/>
</dbReference>
<dbReference type="PANTHER" id="PTHR45785">
    <property type="entry name" value="COMPLEMENT FACTOR H-RELATED"/>
    <property type="match status" value="1"/>
</dbReference>
<evidence type="ECO:0000259" key="8">
    <source>
        <dbReference type="PROSITE" id="PS50923"/>
    </source>
</evidence>
<evidence type="ECO:0000313" key="10">
    <source>
        <dbReference type="Proteomes" id="UP001346869"/>
    </source>
</evidence>
<dbReference type="InterPro" id="IPR000436">
    <property type="entry name" value="Sushi_SCR_CCP_dom"/>
</dbReference>
<evidence type="ECO:0000256" key="4">
    <source>
        <dbReference type="ARBA" id="ARBA00023157"/>
    </source>
</evidence>
<sequence>MSMGYLGFVLLLWFPGVLHAQSETQPCPAPGLSGGYLVPEQDSYPHETTLTYACDNGLKPAVEGWWATSRCQNGNWFPTPQCIDEKACLPTILPNANYDASTKGWYDETTKIWVRCDAGYEHKDRVTTAKCTDGTWSSMPICEKSDEACGEPPKIPHAVVIHQEYQELFEADTKETGLKAQHATEDLILDMVEPQWKEQVGDTLHPLAVGRILQVETEDLILDMVEPQWKEQVGDTLHPLAVGQILQVETEDLILDMTDTQSEEQVGGSRQEESPTVEHTQAF</sequence>
<evidence type="ECO:0000256" key="3">
    <source>
        <dbReference type="ARBA" id="ARBA00022729"/>
    </source>
</evidence>
<evidence type="ECO:0000313" key="9">
    <source>
        <dbReference type="EMBL" id="KAK5859509.1"/>
    </source>
</evidence>
<gene>
    <name evidence="9" type="ORF">PBY51_021062</name>
</gene>
<dbReference type="PROSITE" id="PS50923">
    <property type="entry name" value="SUSHI"/>
    <property type="match status" value="1"/>
</dbReference>
<name>A0AAN7XF81_ELEMC</name>
<dbReference type="Gene3D" id="2.10.70.10">
    <property type="entry name" value="Complement Module, domain 1"/>
    <property type="match status" value="2"/>
</dbReference>
<evidence type="ECO:0000256" key="7">
    <source>
        <dbReference type="SAM" id="SignalP"/>
    </source>
</evidence>
<dbReference type="InterPro" id="IPR051503">
    <property type="entry name" value="ComplSys_Reg/VirEntry_Med"/>
</dbReference>
<comment type="caution">
    <text evidence="5">Lacks conserved residue(s) required for the propagation of feature annotation.</text>
</comment>
<dbReference type="Proteomes" id="UP001346869">
    <property type="component" value="Unassembled WGS sequence"/>
</dbReference>
<organism evidence="9 10">
    <name type="scientific">Eleginops maclovinus</name>
    <name type="common">Patagonian blennie</name>
    <name type="synonym">Eleginus maclovinus</name>
    <dbReference type="NCBI Taxonomy" id="56733"/>
    <lineage>
        <taxon>Eukaryota</taxon>
        <taxon>Metazoa</taxon>
        <taxon>Chordata</taxon>
        <taxon>Craniata</taxon>
        <taxon>Vertebrata</taxon>
        <taxon>Euteleostomi</taxon>
        <taxon>Actinopterygii</taxon>
        <taxon>Neopterygii</taxon>
        <taxon>Teleostei</taxon>
        <taxon>Neoteleostei</taxon>
        <taxon>Acanthomorphata</taxon>
        <taxon>Eupercaria</taxon>
        <taxon>Perciformes</taxon>
        <taxon>Notothenioidei</taxon>
        <taxon>Eleginopidae</taxon>
        <taxon>Eleginops</taxon>
    </lineage>
</organism>
<feature type="domain" description="Sushi" evidence="8">
    <location>
        <begin position="80"/>
        <end position="144"/>
    </location>
</feature>
<keyword evidence="10" id="KW-1185">Reference proteome</keyword>
<dbReference type="EMBL" id="JAUZQC010000014">
    <property type="protein sequence ID" value="KAK5859509.1"/>
    <property type="molecule type" value="Genomic_DNA"/>
</dbReference>
<keyword evidence="4" id="KW-1015">Disulfide bond</keyword>
<feature type="region of interest" description="Disordered" evidence="6">
    <location>
        <begin position="260"/>
        <end position="283"/>
    </location>
</feature>
<reference evidence="9 10" key="2">
    <citation type="journal article" date="2023" name="Mol. Biol. Evol.">
        <title>Genomics of Secondarily Temperate Adaptation in the Only Non-Antarctic Icefish.</title>
        <authorList>
            <person name="Rivera-Colon A.G."/>
            <person name="Rayamajhi N."/>
            <person name="Minhas B.F."/>
            <person name="Madrigal G."/>
            <person name="Bilyk K.T."/>
            <person name="Yoon V."/>
            <person name="Hune M."/>
            <person name="Gregory S."/>
            <person name="Cheng C.H.C."/>
            <person name="Catchen J.M."/>
        </authorList>
    </citation>
    <scope>NUCLEOTIDE SEQUENCE [LARGE SCALE GENOMIC DNA]</scope>
    <source>
        <strain evidence="9">JMC-PN-2008</strain>
    </source>
</reference>
<dbReference type="SMART" id="SM00032">
    <property type="entry name" value="CCP"/>
    <property type="match status" value="2"/>
</dbReference>
<dbReference type="SUPFAM" id="SSF57535">
    <property type="entry name" value="Complement control module/SCR domain"/>
    <property type="match status" value="2"/>
</dbReference>
<protein>
    <recommendedName>
        <fullName evidence="8">Sushi domain-containing protein</fullName>
    </recommendedName>
</protein>
<evidence type="ECO:0000256" key="1">
    <source>
        <dbReference type="ARBA" id="ARBA00004328"/>
    </source>
</evidence>
<keyword evidence="2 5" id="KW-0768">Sushi</keyword>
<feature type="chain" id="PRO_5043024905" description="Sushi domain-containing protein" evidence="7">
    <location>
        <begin position="21"/>
        <end position="283"/>
    </location>
</feature>
<dbReference type="PANTHER" id="PTHR45785:SF2">
    <property type="entry name" value="COMPLEMENT FACTOR H-RELATED"/>
    <property type="match status" value="1"/>
</dbReference>
<accession>A0AAN7XF81</accession>
<dbReference type="AlphaFoldDB" id="A0AAN7XF81"/>
<evidence type="ECO:0000256" key="6">
    <source>
        <dbReference type="SAM" id="MobiDB-lite"/>
    </source>
</evidence>
<comment type="caution">
    <text evidence="9">The sequence shown here is derived from an EMBL/GenBank/DDBJ whole genome shotgun (WGS) entry which is preliminary data.</text>
</comment>
<evidence type="ECO:0000256" key="5">
    <source>
        <dbReference type="PROSITE-ProRule" id="PRU00302"/>
    </source>
</evidence>
<feature type="signal peptide" evidence="7">
    <location>
        <begin position="1"/>
        <end position="20"/>
    </location>
</feature>
<proteinExistence type="predicted"/>
<evidence type="ECO:0000256" key="2">
    <source>
        <dbReference type="ARBA" id="ARBA00022659"/>
    </source>
</evidence>
<reference evidence="9 10" key="1">
    <citation type="journal article" date="2023" name="Genes (Basel)">
        <title>Chromosome-Level Genome Assembly and Circadian Gene Repertoire of the Patagonia Blennie Eleginops maclovinus-The Closest Ancestral Proxy of Antarctic Cryonotothenioids.</title>
        <authorList>
            <person name="Cheng C.C."/>
            <person name="Rivera-Colon A.G."/>
            <person name="Minhas B.F."/>
            <person name="Wilson L."/>
            <person name="Rayamajhi N."/>
            <person name="Vargas-Chacoff L."/>
            <person name="Catchen J.M."/>
        </authorList>
    </citation>
    <scope>NUCLEOTIDE SEQUENCE [LARGE SCALE GENOMIC DNA]</scope>
    <source>
        <strain evidence="9">JMC-PN-2008</strain>
    </source>
</reference>